<evidence type="ECO:0000313" key="3">
    <source>
        <dbReference type="Proteomes" id="UP000531251"/>
    </source>
</evidence>
<feature type="chain" id="PRO_5031240118" description="Glycosyl hydrolase family 43" evidence="1">
    <location>
        <begin position="21"/>
        <end position="64"/>
    </location>
</feature>
<proteinExistence type="predicted"/>
<protein>
    <recommendedName>
        <fullName evidence="4">Glycosyl hydrolase family 43</fullName>
    </recommendedName>
</protein>
<accession>A0A7X5XY24</accession>
<name>A0A7X5XY24_9SPHN</name>
<sequence>MKRAVSRVLALLAAAGGAAASAPRPVPLVLEGAVAGVHDPAILKDGDTDYLFATGHHARAARCG</sequence>
<keyword evidence="3" id="KW-1185">Reference proteome</keyword>
<organism evidence="2 3">
    <name type="scientific">Sphingomonas trueperi</name>
    <dbReference type="NCBI Taxonomy" id="53317"/>
    <lineage>
        <taxon>Bacteria</taxon>
        <taxon>Pseudomonadati</taxon>
        <taxon>Pseudomonadota</taxon>
        <taxon>Alphaproteobacteria</taxon>
        <taxon>Sphingomonadales</taxon>
        <taxon>Sphingomonadaceae</taxon>
        <taxon>Sphingomonas</taxon>
    </lineage>
</organism>
<comment type="caution">
    <text evidence="2">The sequence shown here is derived from an EMBL/GenBank/DDBJ whole genome shotgun (WGS) entry which is preliminary data.</text>
</comment>
<evidence type="ECO:0008006" key="4">
    <source>
        <dbReference type="Google" id="ProtNLM"/>
    </source>
</evidence>
<gene>
    <name evidence="2" type="ORF">GGR89_000612</name>
</gene>
<keyword evidence="1" id="KW-0732">Signal</keyword>
<dbReference type="EMBL" id="JAATJB010000001">
    <property type="protein sequence ID" value="NJB96320.1"/>
    <property type="molecule type" value="Genomic_DNA"/>
</dbReference>
<dbReference type="Proteomes" id="UP000531251">
    <property type="component" value="Unassembled WGS sequence"/>
</dbReference>
<evidence type="ECO:0000313" key="2">
    <source>
        <dbReference type="EMBL" id="NJB96320.1"/>
    </source>
</evidence>
<evidence type="ECO:0000256" key="1">
    <source>
        <dbReference type="SAM" id="SignalP"/>
    </source>
</evidence>
<feature type="signal peptide" evidence="1">
    <location>
        <begin position="1"/>
        <end position="20"/>
    </location>
</feature>
<reference evidence="2 3" key="1">
    <citation type="submission" date="2020-03" db="EMBL/GenBank/DDBJ databases">
        <title>Genomic Encyclopedia of Type Strains, Phase IV (KMG-IV): sequencing the most valuable type-strain genomes for metagenomic binning, comparative biology and taxonomic classification.</title>
        <authorList>
            <person name="Goeker M."/>
        </authorList>
    </citation>
    <scope>NUCLEOTIDE SEQUENCE [LARGE SCALE GENOMIC DNA]</scope>
    <source>
        <strain evidence="2 3">DSM 7225</strain>
    </source>
</reference>
<dbReference type="AlphaFoldDB" id="A0A7X5XY24"/>